<evidence type="ECO:0000256" key="4">
    <source>
        <dbReference type="ARBA" id="ARBA00022538"/>
    </source>
</evidence>
<feature type="transmembrane region" description="Helical" evidence="11">
    <location>
        <begin position="162"/>
        <end position="183"/>
    </location>
</feature>
<dbReference type="InterPro" id="IPR053951">
    <property type="entry name" value="K_trans_N"/>
</dbReference>
<keyword evidence="6 11" id="KW-0769">Symport</keyword>
<keyword evidence="10 11" id="KW-0472">Membrane</keyword>
<comment type="subcellular location">
    <subcellularLocation>
        <location evidence="11">Cell membrane</location>
        <topology evidence="11">Multi-pass membrane protein</topology>
    </subcellularLocation>
    <subcellularLocation>
        <location evidence="1">Membrane</location>
        <topology evidence="1">Multi-pass membrane protein</topology>
    </subcellularLocation>
</comment>
<feature type="transmembrane region" description="Helical" evidence="11">
    <location>
        <begin position="280"/>
        <end position="311"/>
    </location>
</feature>
<reference evidence="15" key="1">
    <citation type="submission" date="2016-10" db="EMBL/GenBank/DDBJ databases">
        <authorList>
            <person name="Varghese N."/>
            <person name="Submissions S."/>
        </authorList>
    </citation>
    <scope>NUCLEOTIDE SEQUENCE [LARGE SCALE GENOMIC DNA]</scope>
    <source>
        <strain evidence="15">Jip14</strain>
    </source>
</reference>
<gene>
    <name evidence="11" type="primary">kup</name>
    <name evidence="14" type="ORF">SAMN05421740_103492</name>
</gene>
<keyword evidence="15" id="KW-1185">Reference proteome</keyword>
<feature type="transmembrane region" description="Helical" evidence="11">
    <location>
        <begin position="388"/>
        <end position="409"/>
    </location>
</feature>
<feature type="transmembrane region" description="Helical" evidence="11">
    <location>
        <begin position="130"/>
        <end position="150"/>
    </location>
</feature>
<dbReference type="STRING" id="332977.SAMN05421740_103492"/>
<feature type="transmembrane region" description="Helical" evidence="11">
    <location>
        <begin position="238"/>
        <end position="260"/>
    </location>
</feature>
<dbReference type="PANTHER" id="PTHR30540:SF83">
    <property type="entry name" value="K+ POTASSIUM TRANSPORTER"/>
    <property type="match status" value="1"/>
</dbReference>
<evidence type="ECO:0000313" key="15">
    <source>
        <dbReference type="Proteomes" id="UP000198916"/>
    </source>
</evidence>
<dbReference type="EMBL" id="FNZR01000003">
    <property type="protein sequence ID" value="SEL09847.1"/>
    <property type="molecule type" value="Genomic_DNA"/>
</dbReference>
<comment type="similarity">
    <text evidence="11">Belongs to the HAK/KUP transporter (TC 2.A.72) family.</text>
</comment>
<feature type="domain" description="K+ potassium transporter integral membrane" evidence="12">
    <location>
        <begin position="18"/>
        <end position="444"/>
    </location>
</feature>
<keyword evidence="5 11" id="KW-0812">Transmembrane</keyword>
<dbReference type="OrthoDB" id="9805577at2"/>
<keyword evidence="2 11" id="KW-0813">Transport</keyword>
<dbReference type="HAMAP" id="MF_01522">
    <property type="entry name" value="Kup"/>
    <property type="match status" value="1"/>
</dbReference>
<sequence length="648" mass="71952">MKQHSHTNSHPLTAAGLLIALGIIYGDIGTSPLYVFKAIVGQDAISADLIYGGLSCIFWTLTLQTTIKYVIITLRADNKGEGGILSLFSLVRKRGLWVVFPAMLGGAALLADGMITPAITISSAIEGLDIFYPGLQTVPIVLVIVVVLFSVQRFGTAIVGRLFGPVMFLWFSMLAVLGFVHLFDEAAVLKAVSPHYAIQTIVSHPNALLIIGAVFLCTTGAEALYSDLGHCGLKNIRISWIFVKACLLLNYFGQGAWLLGHEGATLDGGNPFYAVMPGWFLPYGISVATIAAIIASQAMVSGAFTLVSEAVRLNLWPKVRIVHPNMLKGQLYVPSANWILLIGCVLVILVFRESARMEAAYGLAINISFIVTTTLMTVFLLQKRIPKALALSFFVIYLIIEITFFVGNVSKFSHGGWLTLLITVIVFSVMLCWWWARRIKNRHTRFVDIGKYLPIISEIGGDKSIPLYASQLVYLTSANFESEIEESIIYSIIRKKPKRADVYWLVHVDVTDSPYTGEYEVTHLVPGKVIRIDFRLGFRDEQRISILFREVVGNLVANGEVDIKSNFETLRRHNLDGDFRFVVLERVLSGSREFSFPERIVLDVYGMLRTFSLSEEKGFGLDSSFVTVERVPLMVPAQPKKERLKRVK</sequence>
<organism evidence="14 15">
    <name type="scientific">Parapedobacter koreensis</name>
    <dbReference type="NCBI Taxonomy" id="332977"/>
    <lineage>
        <taxon>Bacteria</taxon>
        <taxon>Pseudomonadati</taxon>
        <taxon>Bacteroidota</taxon>
        <taxon>Sphingobacteriia</taxon>
        <taxon>Sphingobacteriales</taxon>
        <taxon>Sphingobacteriaceae</taxon>
        <taxon>Parapedobacter</taxon>
    </lineage>
</organism>
<name>A0A1H7MGV6_9SPHI</name>
<dbReference type="Proteomes" id="UP000198916">
    <property type="component" value="Unassembled WGS sequence"/>
</dbReference>
<keyword evidence="3 11" id="KW-1003">Cell membrane</keyword>
<dbReference type="InterPro" id="IPR023051">
    <property type="entry name" value="Kup"/>
</dbReference>
<dbReference type="AlphaFoldDB" id="A0A1H7MGV6"/>
<feature type="transmembrane region" description="Helical" evidence="11">
    <location>
        <begin position="12"/>
        <end position="29"/>
    </location>
</feature>
<evidence type="ECO:0000313" key="14">
    <source>
        <dbReference type="EMBL" id="SEL09847.1"/>
    </source>
</evidence>
<evidence type="ECO:0000256" key="6">
    <source>
        <dbReference type="ARBA" id="ARBA00022847"/>
    </source>
</evidence>
<feature type="transmembrane region" description="Helical" evidence="11">
    <location>
        <begin position="49"/>
        <end position="74"/>
    </location>
</feature>
<evidence type="ECO:0000256" key="9">
    <source>
        <dbReference type="ARBA" id="ARBA00023065"/>
    </source>
</evidence>
<feature type="transmembrane region" description="Helical" evidence="11">
    <location>
        <begin position="95"/>
        <end position="118"/>
    </location>
</feature>
<feature type="transmembrane region" description="Helical" evidence="11">
    <location>
        <begin position="331"/>
        <end position="351"/>
    </location>
</feature>
<dbReference type="PANTHER" id="PTHR30540">
    <property type="entry name" value="OSMOTIC STRESS POTASSIUM TRANSPORTER"/>
    <property type="match status" value="1"/>
</dbReference>
<dbReference type="GO" id="GO:0005886">
    <property type="term" value="C:plasma membrane"/>
    <property type="evidence" value="ECO:0007669"/>
    <property type="project" value="UniProtKB-SubCell"/>
</dbReference>
<feature type="transmembrane region" description="Helical" evidence="11">
    <location>
        <begin position="363"/>
        <end position="381"/>
    </location>
</feature>
<evidence type="ECO:0000256" key="10">
    <source>
        <dbReference type="ARBA" id="ARBA00023136"/>
    </source>
</evidence>
<evidence type="ECO:0000256" key="2">
    <source>
        <dbReference type="ARBA" id="ARBA00022448"/>
    </source>
</evidence>
<feature type="transmembrane region" description="Helical" evidence="11">
    <location>
        <begin position="415"/>
        <end position="436"/>
    </location>
</feature>
<evidence type="ECO:0000256" key="8">
    <source>
        <dbReference type="ARBA" id="ARBA00022989"/>
    </source>
</evidence>
<dbReference type="RefSeq" id="WP_090605044.1">
    <property type="nucleotide sequence ID" value="NZ_FNZR01000003.1"/>
</dbReference>
<feature type="transmembrane region" description="Helical" evidence="11">
    <location>
        <begin position="203"/>
        <end position="226"/>
    </location>
</feature>
<evidence type="ECO:0000256" key="7">
    <source>
        <dbReference type="ARBA" id="ARBA00022958"/>
    </source>
</evidence>
<accession>A0A1H7MGV6</accession>
<dbReference type="Pfam" id="PF02705">
    <property type="entry name" value="K_trans"/>
    <property type="match status" value="1"/>
</dbReference>
<keyword evidence="7 11" id="KW-0630">Potassium</keyword>
<dbReference type="GO" id="GO:0015079">
    <property type="term" value="F:potassium ion transmembrane transporter activity"/>
    <property type="evidence" value="ECO:0007669"/>
    <property type="project" value="UniProtKB-UniRule"/>
</dbReference>
<comment type="catalytic activity">
    <reaction evidence="11">
        <text>K(+)(in) + H(+)(in) = K(+)(out) + H(+)(out)</text>
        <dbReference type="Rhea" id="RHEA:28490"/>
        <dbReference type="ChEBI" id="CHEBI:15378"/>
        <dbReference type="ChEBI" id="CHEBI:29103"/>
    </reaction>
</comment>
<keyword evidence="4 11" id="KW-0633">Potassium transport</keyword>
<evidence type="ECO:0000259" key="13">
    <source>
        <dbReference type="Pfam" id="PF22776"/>
    </source>
</evidence>
<proteinExistence type="inferred from homology"/>
<keyword evidence="9 11" id="KW-0406">Ion transport</keyword>
<evidence type="ECO:0000256" key="1">
    <source>
        <dbReference type="ARBA" id="ARBA00004141"/>
    </source>
</evidence>
<evidence type="ECO:0000259" key="12">
    <source>
        <dbReference type="Pfam" id="PF02705"/>
    </source>
</evidence>
<feature type="domain" description="K+ potassium transporter C-terminal" evidence="13">
    <location>
        <begin position="472"/>
        <end position="624"/>
    </location>
</feature>
<keyword evidence="8 11" id="KW-1133">Transmembrane helix</keyword>
<comment type="function">
    <text evidence="11">Transport of potassium into the cell. Likely operates as a K(+):H(+) symporter.</text>
</comment>
<dbReference type="Pfam" id="PF22776">
    <property type="entry name" value="K_trans_C"/>
    <property type="match status" value="1"/>
</dbReference>
<evidence type="ECO:0000256" key="5">
    <source>
        <dbReference type="ARBA" id="ARBA00022692"/>
    </source>
</evidence>
<protein>
    <recommendedName>
        <fullName evidence="11">Probable potassium transport system protein Kup</fullName>
    </recommendedName>
</protein>
<dbReference type="InterPro" id="IPR003855">
    <property type="entry name" value="K+_transporter"/>
</dbReference>
<evidence type="ECO:0000256" key="3">
    <source>
        <dbReference type="ARBA" id="ARBA00022475"/>
    </source>
</evidence>
<dbReference type="GO" id="GO:0015293">
    <property type="term" value="F:symporter activity"/>
    <property type="evidence" value="ECO:0007669"/>
    <property type="project" value="UniProtKB-UniRule"/>
</dbReference>
<dbReference type="InterPro" id="IPR053952">
    <property type="entry name" value="K_trans_C"/>
</dbReference>
<evidence type="ECO:0000256" key="11">
    <source>
        <dbReference type="HAMAP-Rule" id="MF_01522"/>
    </source>
</evidence>